<feature type="transmembrane region" description="Helical" evidence="1">
    <location>
        <begin position="20"/>
        <end position="38"/>
    </location>
</feature>
<proteinExistence type="predicted"/>
<sequence>MNTPVVSFNSLIKLPPFPIIIPAVLLGTKILTCLCLSVSTRPSLPVFGTDSGFSYIFSEIY</sequence>
<dbReference type="EMBL" id="UZAK01009471">
    <property type="protein sequence ID" value="VDO96845.1"/>
    <property type="molecule type" value="Genomic_DNA"/>
</dbReference>
<keyword evidence="1" id="KW-0472">Membrane</keyword>
<keyword evidence="3" id="KW-1185">Reference proteome</keyword>
<dbReference type="AlphaFoldDB" id="A0A183JSA4"/>
<keyword evidence="1" id="KW-1133">Transmembrane helix</keyword>
<dbReference type="WBParaSite" id="SCUD_0000559401-mRNA-1">
    <property type="protein sequence ID" value="SCUD_0000559401-mRNA-1"/>
    <property type="gene ID" value="SCUD_0000559401"/>
</dbReference>
<reference evidence="2 3" key="2">
    <citation type="submission" date="2018-11" db="EMBL/GenBank/DDBJ databases">
        <authorList>
            <consortium name="Pathogen Informatics"/>
        </authorList>
    </citation>
    <scope>NUCLEOTIDE SEQUENCE [LARGE SCALE GENOMIC DNA]</scope>
    <source>
        <strain evidence="2">Dakar</strain>
        <strain evidence="3">Dakar, Senegal</strain>
    </source>
</reference>
<protein>
    <submittedName>
        <fullName evidence="2 4">Uncharacterized protein</fullName>
    </submittedName>
</protein>
<gene>
    <name evidence="2" type="ORF">SCUD_LOCUS5594</name>
</gene>
<keyword evidence="1" id="KW-0812">Transmembrane</keyword>
<organism evidence="4">
    <name type="scientific">Schistosoma curassoni</name>
    <dbReference type="NCBI Taxonomy" id="6186"/>
    <lineage>
        <taxon>Eukaryota</taxon>
        <taxon>Metazoa</taxon>
        <taxon>Spiralia</taxon>
        <taxon>Lophotrochozoa</taxon>
        <taxon>Platyhelminthes</taxon>
        <taxon>Trematoda</taxon>
        <taxon>Digenea</taxon>
        <taxon>Strigeidida</taxon>
        <taxon>Schistosomatoidea</taxon>
        <taxon>Schistosomatidae</taxon>
        <taxon>Schistosoma</taxon>
    </lineage>
</organism>
<name>A0A183JSA4_9TREM</name>
<reference evidence="4" key="1">
    <citation type="submission" date="2016-06" db="UniProtKB">
        <authorList>
            <consortium name="WormBaseParasite"/>
        </authorList>
    </citation>
    <scope>IDENTIFICATION</scope>
</reference>
<evidence type="ECO:0000313" key="3">
    <source>
        <dbReference type="Proteomes" id="UP000279833"/>
    </source>
</evidence>
<dbReference type="Proteomes" id="UP000279833">
    <property type="component" value="Unassembled WGS sequence"/>
</dbReference>
<accession>A0A183JSA4</accession>
<evidence type="ECO:0000313" key="4">
    <source>
        <dbReference type="WBParaSite" id="SCUD_0000559401-mRNA-1"/>
    </source>
</evidence>
<evidence type="ECO:0000313" key="2">
    <source>
        <dbReference type="EMBL" id="VDO96845.1"/>
    </source>
</evidence>
<evidence type="ECO:0000256" key="1">
    <source>
        <dbReference type="SAM" id="Phobius"/>
    </source>
</evidence>